<evidence type="ECO:0000256" key="1">
    <source>
        <dbReference type="SAM" id="Phobius"/>
    </source>
</evidence>
<dbReference type="Pfam" id="PF07963">
    <property type="entry name" value="N_methyl"/>
    <property type="match status" value="1"/>
</dbReference>
<dbReference type="Proteomes" id="UP000316714">
    <property type="component" value="Unassembled WGS sequence"/>
</dbReference>
<protein>
    <submittedName>
        <fullName evidence="3">Type II secretion system protein G</fullName>
    </submittedName>
</protein>
<dbReference type="RefSeq" id="WP_146565870.1">
    <property type="nucleotide sequence ID" value="NZ_SIHJ01000001.1"/>
</dbReference>
<sequence length="339" mass="37310">MDRARRPRRESGFTLVELLVVIAIIGVLIALLLPAVQSAREAARRMQCVNHLKQISLASLNYESTFGRLPAARVGCDNDPDCPLTGADPNQREGASVFVELLPFVENQPLYDLFDLDNTDIWFPGAWNWNDPQLQRALATQVDGYVCPSDGDRQPFAEYQHNVPAGIQCATGSYAAVSGDVGPPAVGEEFYKAVRSDARGRVFNMKYNNTGVFFYAKQTKLREIIDGTSKTLFFGETIQGHLREHSNIWSNGNRGTSSMRSTFYALNTLPEFVQLKVPTQESHAGFNSMHPGGANFAMGDGSVSFVIDSIDRETYRRMSTRMPEADVALTDPGSSGGGR</sequence>
<gene>
    <name evidence="3" type="primary">pulG_2</name>
    <name evidence="3" type="ORF">KOR34_13860</name>
</gene>
<organism evidence="3 4">
    <name type="scientific">Posidoniimonas corsicana</name>
    <dbReference type="NCBI Taxonomy" id="1938618"/>
    <lineage>
        <taxon>Bacteria</taxon>
        <taxon>Pseudomonadati</taxon>
        <taxon>Planctomycetota</taxon>
        <taxon>Planctomycetia</taxon>
        <taxon>Pirellulales</taxon>
        <taxon>Lacipirellulaceae</taxon>
        <taxon>Posidoniimonas</taxon>
    </lineage>
</organism>
<dbReference type="PANTHER" id="PTHR30093:SF2">
    <property type="entry name" value="TYPE II SECRETION SYSTEM PROTEIN H"/>
    <property type="match status" value="1"/>
</dbReference>
<evidence type="ECO:0000313" key="4">
    <source>
        <dbReference type="Proteomes" id="UP000316714"/>
    </source>
</evidence>
<dbReference type="PANTHER" id="PTHR30093">
    <property type="entry name" value="GENERAL SECRETION PATHWAY PROTEIN G"/>
    <property type="match status" value="1"/>
</dbReference>
<dbReference type="PROSITE" id="PS00409">
    <property type="entry name" value="PROKAR_NTER_METHYL"/>
    <property type="match status" value="1"/>
</dbReference>
<feature type="transmembrane region" description="Helical" evidence="1">
    <location>
        <begin position="12"/>
        <end position="36"/>
    </location>
</feature>
<dbReference type="Gene3D" id="3.30.700.10">
    <property type="entry name" value="Glycoprotein, Type 4 Pilin"/>
    <property type="match status" value="1"/>
</dbReference>
<keyword evidence="4" id="KW-1185">Reference proteome</keyword>
<name>A0A5C5VF17_9BACT</name>
<dbReference type="NCBIfam" id="TIGR04294">
    <property type="entry name" value="pre_pil_HX9DG"/>
    <property type="match status" value="1"/>
</dbReference>
<dbReference type="AlphaFoldDB" id="A0A5C5VF17"/>
<dbReference type="EMBL" id="SIHJ01000001">
    <property type="protein sequence ID" value="TWT36480.1"/>
    <property type="molecule type" value="Genomic_DNA"/>
</dbReference>
<feature type="domain" description="DUF1559" evidence="2">
    <location>
        <begin position="37"/>
        <end position="313"/>
    </location>
</feature>
<dbReference type="SUPFAM" id="SSF54523">
    <property type="entry name" value="Pili subunits"/>
    <property type="match status" value="1"/>
</dbReference>
<dbReference type="InterPro" id="IPR012902">
    <property type="entry name" value="N_methyl_site"/>
</dbReference>
<dbReference type="OrthoDB" id="282726at2"/>
<accession>A0A5C5VF17</accession>
<evidence type="ECO:0000313" key="3">
    <source>
        <dbReference type="EMBL" id="TWT36480.1"/>
    </source>
</evidence>
<dbReference type="InterPro" id="IPR011453">
    <property type="entry name" value="DUF1559"/>
</dbReference>
<keyword evidence="1" id="KW-0812">Transmembrane</keyword>
<dbReference type="InterPro" id="IPR045584">
    <property type="entry name" value="Pilin-like"/>
</dbReference>
<dbReference type="InterPro" id="IPR027558">
    <property type="entry name" value="Pre_pil_HX9DG_C"/>
</dbReference>
<reference evidence="3 4" key="1">
    <citation type="submission" date="2019-02" db="EMBL/GenBank/DDBJ databases">
        <title>Deep-cultivation of Planctomycetes and their phenomic and genomic characterization uncovers novel biology.</title>
        <authorList>
            <person name="Wiegand S."/>
            <person name="Jogler M."/>
            <person name="Boedeker C."/>
            <person name="Pinto D."/>
            <person name="Vollmers J."/>
            <person name="Rivas-Marin E."/>
            <person name="Kohn T."/>
            <person name="Peeters S.H."/>
            <person name="Heuer A."/>
            <person name="Rast P."/>
            <person name="Oberbeckmann S."/>
            <person name="Bunk B."/>
            <person name="Jeske O."/>
            <person name="Meyerdierks A."/>
            <person name="Storesund J.E."/>
            <person name="Kallscheuer N."/>
            <person name="Luecker S."/>
            <person name="Lage O.M."/>
            <person name="Pohl T."/>
            <person name="Merkel B.J."/>
            <person name="Hornburger P."/>
            <person name="Mueller R.-W."/>
            <person name="Bruemmer F."/>
            <person name="Labrenz M."/>
            <person name="Spormann A.M."/>
            <person name="Op Den Camp H."/>
            <person name="Overmann J."/>
            <person name="Amann R."/>
            <person name="Jetten M.S.M."/>
            <person name="Mascher T."/>
            <person name="Medema M.H."/>
            <person name="Devos D.P."/>
            <person name="Kaster A.-K."/>
            <person name="Ovreas L."/>
            <person name="Rohde M."/>
            <person name="Galperin M.Y."/>
            <person name="Jogler C."/>
        </authorList>
    </citation>
    <scope>NUCLEOTIDE SEQUENCE [LARGE SCALE GENOMIC DNA]</scope>
    <source>
        <strain evidence="3 4">KOR34</strain>
    </source>
</reference>
<keyword evidence="1" id="KW-0472">Membrane</keyword>
<comment type="caution">
    <text evidence="3">The sequence shown here is derived from an EMBL/GenBank/DDBJ whole genome shotgun (WGS) entry which is preliminary data.</text>
</comment>
<keyword evidence="1" id="KW-1133">Transmembrane helix</keyword>
<dbReference type="Pfam" id="PF07596">
    <property type="entry name" value="SBP_bac_10"/>
    <property type="match status" value="1"/>
</dbReference>
<proteinExistence type="predicted"/>
<dbReference type="NCBIfam" id="TIGR02532">
    <property type="entry name" value="IV_pilin_GFxxxE"/>
    <property type="match status" value="1"/>
</dbReference>
<evidence type="ECO:0000259" key="2">
    <source>
        <dbReference type="Pfam" id="PF07596"/>
    </source>
</evidence>